<comment type="catalytic activity">
    <reaction evidence="4 6">
        <text>L-kynurenine + H2O = anthranilate + L-alanine + H(+)</text>
        <dbReference type="Rhea" id="RHEA:16813"/>
        <dbReference type="ChEBI" id="CHEBI:15377"/>
        <dbReference type="ChEBI" id="CHEBI:15378"/>
        <dbReference type="ChEBI" id="CHEBI:16567"/>
        <dbReference type="ChEBI" id="CHEBI:57959"/>
        <dbReference type="ChEBI" id="CHEBI:57972"/>
        <dbReference type="EC" id="3.7.1.3"/>
    </reaction>
</comment>
<keyword evidence="3 4" id="KW-0663">Pyridoxal phosphate</keyword>
<dbReference type="GO" id="GO:0019441">
    <property type="term" value="P:L-tryptophan catabolic process to kynurenine"/>
    <property type="evidence" value="ECO:0007669"/>
    <property type="project" value="TreeGrafter"/>
</dbReference>
<dbReference type="NCBIfam" id="TIGR01814">
    <property type="entry name" value="kynureninase"/>
    <property type="match status" value="1"/>
</dbReference>
<dbReference type="PANTHER" id="PTHR14084">
    <property type="entry name" value="KYNURENINASE"/>
    <property type="match status" value="1"/>
</dbReference>
<evidence type="ECO:0000256" key="5">
    <source>
        <dbReference type="NCBIfam" id="TIGR01814"/>
    </source>
</evidence>
<dbReference type="Gene3D" id="3.90.1150.10">
    <property type="entry name" value="Aspartate Aminotransferase, domain 1"/>
    <property type="match status" value="1"/>
</dbReference>
<comment type="pathway">
    <text evidence="4 6">Amino-acid degradation; L-kynurenine degradation; L-alanine and anthranilate from L-kynurenine: step 1/1.</text>
</comment>
<comment type="caution">
    <text evidence="4">Lacks conserved residue(s) required for the propagation of feature annotation.</text>
</comment>
<dbReference type="GO" id="GO:0030429">
    <property type="term" value="F:kynureninase activity"/>
    <property type="evidence" value="ECO:0007669"/>
    <property type="project" value="UniProtKB-UniRule"/>
</dbReference>
<dbReference type="Gene3D" id="3.40.640.10">
    <property type="entry name" value="Type I PLP-dependent aspartate aminotransferase-like (Major domain)"/>
    <property type="match status" value="1"/>
</dbReference>
<feature type="binding site" evidence="4">
    <location>
        <position position="206"/>
    </location>
    <ligand>
        <name>pyridoxal 5'-phosphate</name>
        <dbReference type="ChEBI" id="CHEBI:597326"/>
    </ligand>
</feature>
<comment type="catalytic activity">
    <reaction evidence="6">
        <text>3-hydroxy-L-kynurenine + H2O = 3-hydroxyanthranilate + L-alanine + H(+)</text>
        <dbReference type="Rhea" id="RHEA:25143"/>
        <dbReference type="ChEBI" id="CHEBI:15377"/>
        <dbReference type="ChEBI" id="CHEBI:15378"/>
        <dbReference type="ChEBI" id="CHEBI:36559"/>
        <dbReference type="ChEBI" id="CHEBI:57972"/>
        <dbReference type="ChEBI" id="CHEBI:58125"/>
        <dbReference type="EC" id="3.7.1.3"/>
    </reaction>
</comment>
<dbReference type="GO" id="GO:0030170">
    <property type="term" value="F:pyridoxal phosphate binding"/>
    <property type="evidence" value="ECO:0007669"/>
    <property type="project" value="UniProtKB-UniRule"/>
</dbReference>
<protein>
    <recommendedName>
        <fullName evidence="4 5">Kynureninase</fullName>
        <ecNumber evidence="4 5">3.7.1.3</ecNumber>
    </recommendedName>
    <alternativeName>
        <fullName evidence="4">L-kynurenine hydrolase</fullName>
    </alternativeName>
</protein>
<accession>A0A7W7RA60</accession>
<comment type="similarity">
    <text evidence="4 6">Belongs to the kynureninase family.</text>
</comment>
<reference evidence="7 8" key="1">
    <citation type="submission" date="2020-08" db="EMBL/GenBank/DDBJ databases">
        <title>Sequencing the genomes of 1000 actinobacteria strains.</title>
        <authorList>
            <person name="Klenk H.-P."/>
        </authorList>
    </citation>
    <scope>NUCLEOTIDE SEQUENCE [LARGE SCALE GENOMIC DNA]</scope>
    <source>
        <strain evidence="7 8">DSM 41654</strain>
    </source>
</reference>
<evidence type="ECO:0000313" key="7">
    <source>
        <dbReference type="EMBL" id="MBB4928221.1"/>
    </source>
</evidence>
<keyword evidence="1 4" id="KW-0662">Pyridine nucleotide biosynthesis</keyword>
<evidence type="ECO:0000256" key="4">
    <source>
        <dbReference type="HAMAP-Rule" id="MF_01970"/>
    </source>
</evidence>
<evidence type="ECO:0000313" key="8">
    <source>
        <dbReference type="Proteomes" id="UP000540506"/>
    </source>
</evidence>
<feature type="binding site" evidence="4">
    <location>
        <position position="231"/>
    </location>
    <ligand>
        <name>pyridoxal 5'-phosphate</name>
        <dbReference type="ChEBI" id="CHEBI:597326"/>
    </ligand>
</feature>
<dbReference type="InterPro" id="IPR015422">
    <property type="entry name" value="PyrdxlP-dep_Trfase_small"/>
</dbReference>
<dbReference type="GO" id="GO:0043420">
    <property type="term" value="P:anthranilate metabolic process"/>
    <property type="evidence" value="ECO:0007669"/>
    <property type="project" value="TreeGrafter"/>
</dbReference>
<comment type="caution">
    <text evidence="7">The sequence shown here is derived from an EMBL/GenBank/DDBJ whole genome shotgun (WGS) entry which is preliminary data.</text>
</comment>
<dbReference type="GO" id="GO:0005737">
    <property type="term" value="C:cytoplasm"/>
    <property type="evidence" value="ECO:0007669"/>
    <property type="project" value="UniProtKB-UniRule"/>
</dbReference>
<comment type="subunit">
    <text evidence="4 6">Homodimer.</text>
</comment>
<dbReference type="UniPathway" id="UPA00334">
    <property type="reaction ID" value="UER00455"/>
</dbReference>
<dbReference type="InterPro" id="IPR010111">
    <property type="entry name" value="Kynureninase"/>
</dbReference>
<keyword evidence="8" id="KW-1185">Reference proteome</keyword>
<dbReference type="GO" id="GO:0097053">
    <property type="term" value="P:L-kynurenine catabolic process"/>
    <property type="evidence" value="ECO:0007669"/>
    <property type="project" value="UniProtKB-UniRule"/>
</dbReference>
<dbReference type="UniPathway" id="UPA00253">
    <property type="reaction ID" value="UER00329"/>
</dbReference>
<comment type="function">
    <text evidence="4 6">Catalyzes the cleavage of L-kynurenine (L-Kyn) and L-3-hydroxykynurenine (L-3OHKyn) into anthranilic acid (AA) and 3-hydroxyanthranilic acid (3-OHAA), respectively.</text>
</comment>
<dbReference type="PIRSF" id="PIRSF038800">
    <property type="entry name" value="KYNU"/>
    <property type="match status" value="1"/>
</dbReference>
<organism evidence="7 8">
    <name type="scientific">Kitasatospora kifunensis</name>
    <name type="common">Streptomyces kifunensis</name>
    <dbReference type="NCBI Taxonomy" id="58351"/>
    <lineage>
        <taxon>Bacteria</taxon>
        <taxon>Bacillati</taxon>
        <taxon>Actinomycetota</taxon>
        <taxon>Actinomycetes</taxon>
        <taxon>Kitasatosporales</taxon>
        <taxon>Streptomycetaceae</taxon>
        <taxon>Kitasatospora</taxon>
    </lineage>
</organism>
<dbReference type="HAMAP" id="MF_01970">
    <property type="entry name" value="Kynureninase"/>
    <property type="match status" value="1"/>
</dbReference>
<evidence type="ECO:0000256" key="3">
    <source>
        <dbReference type="ARBA" id="ARBA00022898"/>
    </source>
</evidence>
<dbReference type="GO" id="GO:0009435">
    <property type="term" value="P:NAD+ biosynthetic process"/>
    <property type="evidence" value="ECO:0007669"/>
    <property type="project" value="UniProtKB-UniRule"/>
</dbReference>
<feature type="binding site" evidence="4">
    <location>
        <position position="287"/>
    </location>
    <ligand>
        <name>pyridoxal 5'-phosphate</name>
        <dbReference type="ChEBI" id="CHEBI:597326"/>
    </ligand>
</feature>
<gene>
    <name evidence="4" type="primary">kynU</name>
    <name evidence="7" type="ORF">FHR34_007316</name>
</gene>
<dbReference type="InterPro" id="IPR015421">
    <property type="entry name" value="PyrdxlP-dep_Trfase_major"/>
</dbReference>
<feature type="binding site" evidence="4">
    <location>
        <position position="106"/>
    </location>
    <ligand>
        <name>pyridoxal 5'-phosphate</name>
        <dbReference type="ChEBI" id="CHEBI:597326"/>
    </ligand>
</feature>
<comment type="pathway">
    <text evidence="4 6">Cofactor biosynthesis; NAD(+) biosynthesis; quinolinate from L-kynurenine: step 2/3.</text>
</comment>
<dbReference type="EC" id="3.7.1.3" evidence="4 5"/>
<dbReference type="Proteomes" id="UP000540506">
    <property type="component" value="Unassembled WGS sequence"/>
</dbReference>
<dbReference type="SUPFAM" id="SSF53383">
    <property type="entry name" value="PLP-dependent transferases"/>
    <property type="match status" value="1"/>
</dbReference>
<evidence type="ECO:0000256" key="1">
    <source>
        <dbReference type="ARBA" id="ARBA00022642"/>
    </source>
</evidence>
<dbReference type="PANTHER" id="PTHR14084:SF0">
    <property type="entry name" value="KYNURENINASE"/>
    <property type="match status" value="1"/>
</dbReference>
<evidence type="ECO:0000256" key="6">
    <source>
        <dbReference type="PIRNR" id="PIRNR038800"/>
    </source>
</evidence>
<proteinExistence type="inferred from homology"/>
<feature type="modified residue" description="N6-(pyridoxal phosphate)lysine" evidence="4">
    <location>
        <position position="232"/>
    </location>
</feature>
<dbReference type="EMBL" id="JACHJV010000002">
    <property type="protein sequence ID" value="MBB4928221.1"/>
    <property type="molecule type" value="Genomic_DNA"/>
</dbReference>
<dbReference type="Pfam" id="PF22580">
    <property type="entry name" value="KYNU_C"/>
    <property type="match status" value="1"/>
</dbReference>
<comment type="cofactor">
    <cofactor evidence="4 6">
        <name>pyridoxal 5'-phosphate</name>
        <dbReference type="ChEBI" id="CHEBI:597326"/>
    </cofactor>
</comment>
<dbReference type="GO" id="GO:0019805">
    <property type="term" value="P:quinolinate biosynthetic process"/>
    <property type="evidence" value="ECO:0007669"/>
    <property type="project" value="UniProtKB-UniRule"/>
</dbReference>
<keyword evidence="2 4" id="KW-0378">Hydrolase</keyword>
<dbReference type="InterPro" id="IPR015424">
    <property type="entry name" value="PyrdxlP-dep_Trfase"/>
</dbReference>
<feature type="binding site" evidence="4">
    <location>
        <position position="209"/>
    </location>
    <ligand>
        <name>pyridoxal 5'-phosphate</name>
        <dbReference type="ChEBI" id="CHEBI:597326"/>
    </ligand>
</feature>
<feature type="binding site" evidence="4">
    <location>
        <begin position="134"/>
        <end position="137"/>
    </location>
    <ligand>
        <name>pyridoxal 5'-phosphate</name>
        <dbReference type="ChEBI" id="CHEBI:597326"/>
    </ligand>
</feature>
<name>A0A7W7RA60_KITKI</name>
<dbReference type="AlphaFoldDB" id="A0A7W7RA60"/>
<evidence type="ECO:0000256" key="2">
    <source>
        <dbReference type="ARBA" id="ARBA00022801"/>
    </source>
</evidence>
<feature type="binding site" evidence="4">
    <location>
        <position position="261"/>
    </location>
    <ligand>
        <name>pyridoxal 5'-phosphate</name>
        <dbReference type="ChEBI" id="CHEBI:597326"/>
    </ligand>
</feature>
<sequence>MTVTSPPATGILAARAASLDAADPLAPLRSRYLLPEDCVYLDGNSLGALPAAVPAALQDVVQRQWGTDLIRSWNTNDWWQAPLRVGDALGRLIGAAPGRTVAGDSTSVQLHNALTAAARLRPDRRLLVTDPAHFPTDLYAADSVARLHGLEVRLVPARALPAFLDEHGERVAVCSYGPVDYRTGELHDMAGLTQAVQAVGALALWDLCHAAGALPVALDDLGVDLAVGCGYKYLSGGPGAPAFLYVAERHQSSYDPALTGWNGHARPFDMRGSYTPADGMGRARIGTPAVLSLLTLEAALTAFDGVDMHAVRTKNQSLTGFFIDCVDALLDEREFECVTPRDPERRGAQVALRHDDAHSLIEALAERGVIGDMRAPNLLRFGFNSLYVSHRDALTAVRTLRDVVAQGAHRRERMRHTAAAT</sequence>
<feature type="binding site" evidence="4">
    <location>
        <position position="107"/>
    </location>
    <ligand>
        <name>pyridoxal 5'-phosphate</name>
        <dbReference type="ChEBI" id="CHEBI:597326"/>
    </ligand>
</feature>